<keyword evidence="2" id="KW-0808">Transferase</keyword>
<organism evidence="2 3">
    <name type="scientific">Anaerobutyricum hallii</name>
    <dbReference type="NCBI Taxonomy" id="39488"/>
    <lineage>
        <taxon>Bacteria</taxon>
        <taxon>Bacillati</taxon>
        <taxon>Bacillota</taxon>
        <taxon>Clostridia</taxon>
        <taxon>Lachnospirales</taxon>
        <taxon>Lachnospiraceae</taxon>
        <taxon>Anaerobutyricum</taxon>
    </lineage>
</organism>
<feature type="non-terminal residue" evidence="2">
    <location>
        <position position="1"/>
    </location>
</feature>
<dbReference type="AlphaFoldDB" id="A0A413PDQ5"/>
<protein>
    <submittedName>
        <fullName evidence="2">Nucleotidyltransferase domain-containing protein</fullName>
    </submittedName>
</protein>
<dbReference type="InterPro" id="IPR041633">
    <property type="entry name" value="Polbeta"/>
</dbReference>
<proteinExistence type="predicted"/>
<dbReference type="InterPro" id="IPR043519">
    <property type="entry name" value="NT_sf"/>
</dbReference>
<dbReference type="EMBL" id="QSEP01000264">
    <property type="protein sequence ID" value="RGZ74165.1"/>
    <property type="molecule type" value="Genomic_DNA"/>
</dbReference>
<sequence>KEELIAGLLKIFGNNISMIILYGSVARNEYTDESDIVMKEELIAGLLKIFGNNISMIILYGSVARNEYTDESDIDIAIILKNEIDNKTKEQFINWSADMDIRYDRVFSIIDIKESNIQKWGDSLPFYRNVKKEGIVLWKAA</sequence>
<name>A0A413PDQ5_9FIRM</name>
<dbReference type="Proteomes" id="UP000286561">
    <property type="component" value="Unassembled WGS sequence"/>
</dbReference>
<reference evidence="2 3" key="1">
    <citation type="submission" date="2018-08" db="EMBL/GenBank/DDBJ databases">
        <title>A genome reference for cultivated species of the human gut microbiota.</title>
        <authorList>
            <person name="Zou Y."/>
            <person name="Xue W."/>
            <person name="Luo G."/>
        </authorList>
    </citation>
    <scope>NUCLEOTIDE SEQUENCE [LARGE SCALE GENOMIC DNA]</scope>
    <source>
        <strain evidence="2 3">AM48-23BH</strain>
    </source>
</reference>
<dbReference type="Gene3D" id="3.30.460.10">
    <property type="entry name" value="Beta Polymerase, domain 2"/>
    <property type="match status" value="2"/>
</dbReference>
<dbReference type="CDD" id="cd05403">
    <property type="entry name" value="NT_KNTase_like"/>
    <property type="match status" value="2"/>
</dbReference>
<evidence type="ECO:0000313" key="2">
    <source>
        <dbReference type="EMBL" id="RGZ74165.1"/>
    </source>
</evidence>
<dbReference type="PANTHER" id="PTHR33933">
    <property type="entry name" value="NUCLEOTIDYLTRANSFERASE"/>
    <property type="match status" value="1"/>
</dbReference>
<dbReference type="SUPFAM" id="SSF81301">
    <property type="entry name" value="Nucleotidyltransferase"/>
    <property type="match status" value="2"/>
</dbReference>
<dbReference type="GO" id="GO:0016740">
    <property type="term" value="F:transferase activity"/>
    <property type="evidence" value="ECO:0007669"/>
    <property type="project" value="UniProtKB-KW"/>
</dbReference>
<dbReference type="Pfam" id="PF18765">
    <property type="entry name" value="Polbeta"/>
    <property type="match status" value="1"/>
</dbReference>
<accession>A0A413PDQ5</accession>
<evidence type="ECO:0000259" key="1">
    <source>
        <dbReference type="Pfam" id="PF18765"/>
    </source>
</evidence>
<dbReference type="PANTHER" id="PTHR33933:SF1">
    <property type="entry name" value="PROTEIN ADENYLYLTRANSFERASE MNTA-RELATED"/>
    <property type="match status" value="1"/>
</dbReference>
<gene>
    <name evidence="2" type="ORF">DW972_16000</name>
</gene>
<feature type="domain" description="Polymerase beta nucleotidyltransferase" evidence="1">
    <location>
        <begin position="52"/>
        <end position="137"/>
    </location>
</feature>
<dbReference type="RefSeq" id="WP_151202260.1">
    <property type="nucleotide sequence ID" value="NZ_QSEP01000264.1"/>
</dbReference>
<comment type="caution">
    <text evidence="2">The sequence shown here is derived from an EMBL/GenBank/DDBJ whole genome shotgun (WGS) entry which is preliminary data.</text>
</comment>
<dbReference type="InterPro" id="IPR052548">
    <property type="entry name" value="Type_VII_TA_antitoxin"/>
</dbReference>
<evidence type="ECO:0000313" key="3">
    <source>
        <dbReference type="Proteomes" id="UP000286561"/>
    </source>
</evidence>